<feature type="transmembrane region" description="Helical" evidence="8">
    <location>
        <begin position="181"/>
        <end position="199"/>
    </location>
</feature>
<evidence type="ECO:0000256" key="1">
    <source>
        <dbReference type="ARBA" id="ARBA00004651"/>
    </source>
</evidence>
<dbReference type="Pfam" id="PF00510">
    <property type="entry name" value="COX3"/>
    <property type="match status" value="1"/>
</dbReference>
<accession>A0ABU5SUK2</accession>
<dbReference type="EMBL" id="JAYGHY010000014">
    <property type="protein sequence ID" value="MEA5442209.1"/>
    <property type="molecule type" value="Genomic_DNA"/>
</dbReference>
<comment type="subcellular location">
    <subcellularLocation>
        <location evidence="1 7">Cell membrane</location>
        <topology evidence="1 7">Multi-pass membrane protein</topology>
    </subcellularLocation>
</comment>
<organism evidence="10 11">
    <name type="scientific">Cyanobium gracile UHCC 0281</name>
    <dbReference type="NCBI Taxonomy" id="3110309"/>
    <lineage>
        <taxon>Bacteria</taxon>
        <taxon>Bacillati</taxon>
        <taxon>Cyanobacteriota</taxon>
        <taxon>Cyanophyceae</taxon>
        <taxon>Synechococcales</taxon>
        <taxon>Prochlorococcaceae</taxon>
        <taxon>Cyanobium</taxon>
    </lineage>
</organism>
<dbReference type="PANTHER" id="PTHR11403">
    <property type="entry name" value="CYTOCHROME C OXIDASE SUBUNIT III"/>
    <property type="match status" value="1"/>
</dbReference>
<feature type="domain" description="Heme-copper oxidase subunit III family profile" evidence="9">
    <location>
        <begin position="28"/>
        <end position="200"/>
    </location>
</feature>
<evidence type="ECO:0000259" key="9">
    <source>
        <dbReference type="PROSITE" id="PS50253"/>
    </source>
</evidence>
<comment type="caution">
    <text evidence="10">The sequence shown here is derived from an EMBL/GenBank/DDBJ whole genome shotgun (WGS) entry which is preliminary data.</text>
</comment>
<evidence type="ECO:0000256" key="7">
    <source>
        <dbReference type="RuleBase" id="RU003376"/>
    </source>
</evidence>
<evidence type="ECO:0000256" key="5">
    <source>
        <dbReference type="ARBA" id="ARBA00022989"/>
    </source>
</evidence>
<keyword evidence="11" id="KW-1185">Reference proteome</keyword>
<keyword evidence="3" id="KW-1003">Cell membrane</keyword>
<evidence type="ECO:0000256" key="2">
    <source>
        <dbReference type="ARBA" id="ARBA00010581"/>
    </source>
</evidence>
<evidence type="ECO:0000256" key="6">
    <source>
        <dbReference type="ARBA" id="ARBA00023136"/>
    </source>
</evidence>
<feature type="transmembrane region" description="Helical" evidence="8">
    <location>
        <begin position="136"/>
        <end position="161"/>
    </location>
</feature>
<feature type="transmembrane region" description="Helical" evidence="8">
    <location>
        <begin position="102"/>
        <end position="124"/>
    </location>
</feature>
<gene>
    <name evidence="10" type="ORF">VB739_06560</name>
</gene>
<reference evidence="10 11" key="1">
    <citation type="submission" date="2023-12" db="EMBL/GenBank/DDBJ databases">
        <title>Baltic Sea Cyanobacteria.</title>
        <authorList>
            <person name="Delbaje E."/>
            <person name="Fewer D.P."/>
            <person name="Shishido T.K."/>
        </authorList>
    </citation>
    <scope>NUCLEOTIDE SEQUENCE [LARGE SCALE GENOMIC DNA]</scope>
    <source>
        <strain evidence="10 11">UHCC 0281</strain>
    </source>
</reference>
<dbReference type="InterPro" id="IPR013833">
    <property type="entry name" value="Cyt_c_oxidase_su3_a-hlx"/>
</dbReference>
<keyword evidence="5 8" id="KW-1133">Transmembrane helix</keyword>
<evidence type="ECO:0000313" key="10">
    <source>
        <dbReference type="EMBL" id="MEA5442209.1"/>
    </source>
</evidence>
<dbReference type="CDD" id="cd00386">
    <property type="entry name" value="Heme_Cu_Oxidase_III_like"/>
    <property type="match status" value="1"/>
</dbReference>
<sequence>MTSLATSTSAAEAVTAEAHEGHADLRLFGLATFLVADGMTFAGFFAAYLTFRAVNPLPTGSTYELELLLPSINTMLLLVSSYTFHRSGRNLLLGQMGPCRAWLLLTAGLGAAFLAGQMVEYFTLPFGLTDNLFASTFYALTGFHGLHVTLGVICILLVWFQTRNGGRVTSAAPFGLEAAELYWHFVDGIWVVLYGILYLL</sequence>
<protein>
    <submittedName>
        <fullName evidence="10">Heme-copper oxidase subunit III</fullName>
    </submittedName>
</protein>
<dbReference type="Gene3D" id="1.20.120.80">
    <property type="entry name" value="Cytochrome c oxidase, subunit III, four-helix bundle"/>
    <property type="match status" value="1"/>
</dbReference>
<dbReference type="PANTHER" id="PTHR11403:SF2">
    <property type="entry name" value="CYTOCHROME BO(3) UBIQUINOL OXIDASE SUBUNIT 3"/>
    <property type="match status" value="1"/>
</dbReference>
<feature type="transmembrane region" description="Helical" evidence="8">
    <location>
        <begin position="28"/>
        <end position="51"/>
    </location>
</feature>
<dbReference type="SUPFAM" id="SSF81452">
    <property type="entry name" value="Cytochrome c oxidase subunit III-like"/>
    <property type="match status" value="1"/>
</dbReference>
<dbReference type="PROSITE" id="PS50253">
    <property type="entry name" value="COX3"/>
    <property type="match status" value="1"/>
</dbReference>
<dbReference type="InterPro" id="IPR024791">
    <property type="entry name" value="Cyt_c/ubiquinol_Oxase_su3"/>
</dbReference>
<dbReference type="InterPro" id="IPR000298">
    <property type="entry name" value="Cyt_c_oxidase-like_su3"/>
</dbReference>
<keyword evidence="6 8" id="KW-0472">Membrane</keyword>
<dbReference type="Proteomes" id="UP001302329">
    <property type="component" value="Unassembled WGS sequence"/>
</dbReference>
<comment type="similarity">
    <text evidence="2 7">Belongs to the cytochrome c oxidase subunit 3 family.</text>
</comment>
<evidence type="ECO:0000313" key="11">
    <source>
        <dbReference type="Proteomes" id="UP001302329"/>
    </source>
</evidence>
<keyword evidence="4 7" id="KW-0812">Transmembrane</keyword>
<feature type="transmembrane region" description="Helical" evidence="8">
    <location>
        <begin position="63"/>
        <end position="82"/>
    </location>
</feature>
<dbReference type="InterPro" id="IPR035973">
    <property type="entry name" value="Cyt_c_oxidase_su3-like_sf"/>
</dbReference>
<evidence type="ECO:0000256" key="8">
    <source>
        <dbReference type="SAM" id="Phobius"/>
    </source>
</evidence>
<dbReference type="RefSeq" id="WP_323356293.1">
    <property type="nucleotide sequence ID" value="NZ_JAYGHY010000014.1"/>
</dbReference>
<name>A0ABU5SUK2_9CYAN</name>
<proteinExistence type="inferred from homology"/>
<evidence type="ECO:0000256" key="4">
    <source>
        <dbReference type="ARBA" id="ARBA00022692"/>
    </source>
</evidence>
<evidence type="ECO:0000256" key="3">
    <source>
        <dbReference type="ARBA" id="ARBA00022475"/>
    </source>
</evidence>